<accession>A0ACB7EL23</accession>
<evidence type="ECO:0000313" key="1">
    <source>
        <dbReference type="EMBL" id="KAG8002741.1"/>
    </source>
</evidence>
<protein>
    <submittedName>
        <fullName evidence="1">Glycine N-acyltransferase</fullName>
    </submittedName>
</protein>
<comment type="caution">
    <text evidence="1">The sequence shown here is derived from an EMBL/GenBank/DDBJ whole genome shotgun (WGS) entry which is preliminary data.</text>
</comment>
<proteinExistence type="predicted"/>
<name>A0ACB7EL23_NIBAL</name>
<organism evidence="1 2">
    <name type="scientific">Nibea albiflora</name>
    <name type="common">Yellow drum</name>
    <name type="synonym">Corvina albiflora</name>
    <dbReference type="NCBI Taxonomy" id="240163"/>
    <lineage>
        <taxon>Eukaryota</taxon>
        <taxon>Metazoa</taxon>
        <taxon>Chordata</taxon>
        <taxon>Craniata</taxon>
        <taxon>Vertebrata</taxon>
        <taxon>Euteleostomi</taxon>
        <taxon>Actinopterygii</taxon>
        <taxon>Neopterygii</taxon>
        <taxon>Teleostei</taxon>
        <taxon>Neoteleostei</taxon>
        <taxon>Acanthomorphata</taxon>
        <taxon>Eupercaria</taxon>
        <taxon>Sciaenidae</taxon>
        <taxon>Nibea</taxon>
    </lineage>
</organism>
<reference evidence="1" key="1">
    <citation type="submission" date="2020-04" db="EMBL/GenBank/DDBJ databases">
        <title>A chromosome-scale assembly and high-density genetic map of the yellow drum (Nibea albiflora) genome.</title>
        <authorList>
            <person name="Xu D."/>
            <person name="Zhang W."/>
            <person name="Chen R."/>
            <person name="Tan P."/>
            <person name="Wang L."/>
            <person name="Song H."/>
            <person name="Tian L."/>
            <person name="Zhu Q."/>
            <person name="Wang B."/>
        </authorList>
    </citation>
    <scope>NUCLEOTIDE SEQUENCE</scope>
    <source>
        <strain evidence="1">ZJHYS-2018</strain>
    </source>
</reference>
<gene>
    <name evidence="1" type="primary">GLYAT.2</name>
    <name evidence="1" type="ORF">GBF38_015290</name>
</gene>
<dbReference type="EMBL" id="CM024793">
    <property type="protein sequence ID" value="KAG8002741.1"/>
    <property type="molecule type" value="Genomic_DNA"/>
</dbReference>
<sequence>MVVVVEGGSEWRREEEEVEEEGGGGGGGSEGQNHRGAKHAGEALCWATVPPRETTVEKLDTRKEGGGKRRREGGRDGEQLVILVFFPAALCSAFQVLGGVLHILHNNSCHLEMCVDSWPTFTTAICYRQKQQFSSSRSSRSSSVAIPDICTVFTENPAALRGLLLNERVVNWKSGLIFRGSIPSSHCHLIKELASLSGLDITEYGGYTTFIHHTPEDMDWQKISLRITNVLPPPICILDESHAELVDACLPYGGSQESINHVRACIRHLPNHCVTDETGRPVAWMLSDELCELRMAYTLPECRRAGLLLVLSLSLMRRMSSMGLPCLLSRPPAEPGHS</sequence>
<keyword evidence="2" id="KW-1185">Reference proteome</keyword>
<evidence type="ECO:0000313" key="2">
    <source>
        <dbReference type="Proteomes" id="UP000805704"/>
    </source>
</evidence>
<dbReference type="Proteomes" id="UP000805704">
    <property type="component" value="Chromosome 5"/>
</dbReference>